<evidence type="ECO:0000313" key="3">
    <source>
        <dbReference type="Proteomes" id="UP001221898"/>
    </source>
</evidence>
<feature type="compositionally biased region" description="Acidic residues" evidence="1">
    <location>
        <begin position="48"/>
        <end position="69"/>
    </location>
</feature>
<gene>
    <name evidence="2" type="ORF">AAFF_G00075090</name>
</gene>
<name>A0AAD7WDW9_9TELE</name>
<evidence type="ECO:0000256" key="1">
    <source>
        <dbReference type="SAM" id="MobiDB-lite"/>
    </source>
</evidence>
<organism evidence="2 3">
    <name type="scientific">Aldrovandia affinis</name>
    <dbReference type="NCBI Taxonomy" id="143900"/>
    <lineage>
        <taxon>Eukaryota</taxon>
        <taxon>Metazoa</taxon>
        <taxon>Chordata</taxon>
        <taxon>Craniata</taxon>
        <taxon>Vertebrata</taxon>
        <taxon>Euteleostomi</taxon>
        <taxon>Actinopterygii</taxon>
        <taxon>Neopterygii</taxon>
        <taxon>Teleostei</taxon>
        <taxon>Notacanthiformes</taxon>
        <taxon>Halosauridae</taxon>
        <taxon>Aldrovandia</taxon>
    </lineage>
</organism>
<dbReference type="AlphaFoldDB" id="A0AAD7WDW9"/>
<feature type="compositionally biased region" description="Basic and acidic residues" evidence="1">
    <location>
        <begin position="19"/>
        <end position="31"/>
    </location>
</feature>
<accession>A0AAD7WDW9</accession>
<evidence type="ECO:0000313" key="2">
    <source>
        <dbReference type="EMBL" id="KAJ8392384.1"/>
    </source>
</evidence>
<dbReference type="EMBL" id="JAINUG010000146">
    <property type="protein sequence ID" value="KAJ8392384.1"/>
    <property type="molecule type" value="Genomic_DNA"/>
</dbReference>
<comment type="caution">
    <text evidence="2">The sequence shown here is derived from an EMBL/GenBank/DDBJ whole genome shotgun (WGS) entry which is preliminary data.</text>
</comment>
<keyword evidence="3" id="KW-1185">Reference proteome</keyword>
<sequence length="76" mass="8917">MRPLVFGFNRDRAALSLHRESHQVTQHRHDTGQSSVSLRVSELQGQREEEEEEELQEEEQEEVEEEVEEESTRVGV</sequence>
<dbReference type="Proteomes" id="UP001221898">
    <property type="component" value="Unassembled WGS sequence"/>
</dbReference>
<reference evidence="2" key="1">
    <citation type="journal article" date="2023" name="Science">
        <title>Genome structures resolve the early diversification of teleost fishes.</title>
        <authorList>
            <person name="Parey E."/>
            <person name="Louis A."/>
            <person name="Montfort J."/>
            <person name="Bouchez O."/>
            <person name="Roques C."/>
            <person name="Iampietro C."/>
            <person name="Lluch J."/>
            <person name="Castinel A."/>
            <person name="Donnadieu C."/>
            <person name="Desvignes T."/>
            <person name="Floi Bucao C."/>
            <person name="Jouanno E."/>
            <person name="Wen M."/>
            <person name="Mejri S."/>
            <person name="Dirks R."/>
            <person name="Jansen H."/>
            <person name="Henkel C."/>
            <person name="Chen W.J."/>
            <person name="Zahm M."/>
            <person name="Cabau C."/>
            <person name="Klopp C."/>
            <person name="Thompson A.W."/>
            <person name="Robinson-Rechavi M."/>
            <person name="Braasch I."/>
            <person name="Lecointre G."/>
            <person name="Bobe J."/>
            <person name="Postlethwait J.H."/>
            <person name="Berthelot C."/>
            <person name="Roest Crollius H."/>
            <person name="Guiguen Y."/>
        </authorList>
    </citation>
    <scope>NUCLEOTIDE SEQUENCE</scope>
    <source>
        <strain evidence="2">NC1722</strain>
    </source>
</reference>
<proteinExistence type="predicted"/>
<feature type="region of interest" description="Disordered" evidence="1">
    <location>
        <begin position="19"/>
        <end position="76"/>
    </location>
</feature>
<protein>
    <submittedName>
        <fullName evidence="2">Uncharacterized protein</fullName>
    </submittedName>
</protein>